<dbReference type="AlphaFoldDB" id="A0A8H6TB69"/>
<proteinExistence type="predicted"/>
<dbReference type="InterPro" id="IPR001279">
    <property type="entry name" value="Metallo-B-lactamas"/>
</dbReference>
<evidence type="ECO:0000256" key="1">
    <source>
        <dbReference type="SAM" id="MobiDB-lite"/>
    </source>
</evidence>
<dbReference type="CDD" id="cd07713">
    <property type="entry name" value="DHPS-like_MBL-fold"/>
    <property type="match status" value="1"/>
</dbReference>
<dbReference type="Pfam" id="PF20415">
    <property type="entry name" value="DUF6699"/>
    <property type="match status" value="1"/>
</dbReference>
<dbReference type="Pfam" id="PF00753">
    <property type="entry name" value="Lactamase_B"/>
    <property type="match status" value="1"/>
</dbReference>
<feature type="region of interest" description="Disordered" evidence="1">
    <location>
        <begin position="74"/>
        <end position="202"/>
    </location>
</feature>
<feature type="compositionally biased region" description="Polar residues" evidence="1">
    <location>
        <begin position="129"/>
        <end position="140"/>
    </location>
</feature>
<dbReference type="InterPro" id="IPR046522">
    <property type="entry name" value="DUF6699"/>
</dbReference>
<feature type="domain" description="Metallo-beta-lactamase" evidence="2">
    <location>
        <begin position="430"/>
        <end position="551"/>
    </location>
</feature>
<dbReference type="EMBL" id="JACAZF010000001">
    <property type="protein sequence ID" value="KAF7315560.1"/>
    <property type="molecule type" value="Genomic_DNA"/>
</dbReference>
<dbReference type="Gene3D" id="3.60.15.10">
    <property type="entry name" value="Ribonuclease Z/Hydroxyacylglutathione hydrolase-like"/>
    <property type="match status" value="1"/>
</dbReference>
<keyword evidence="5" id="KW-1185">Reference proteome</keyword>
<evidence type="ECO:0000259" key="3">
    <source>
        <dbReference type="Pfam" id="PF20415"/>
    </source>
</evidence>
<protein>
    <submittedName>
        <fullName evidence="4">Metallo-beta-lactamase protein</fullName>
    </submittedName>
</protein>
<dbReference type="InterPro" id="IPR036866">
    <property type="entry name" value="RibonucZ/Hydroxyglut_hydro"/>
</dbReference>
<evidence type="ECO:0000259" key="2">
    <source>
        <dbReference type="Pfam" id="PF00753"/>
    </source>
</evidence>
<accession>A0A8H6TB69</accession>
<dbReference type="SUPFAM" id="SSF56281">
    <property type="entry name" value="Metallo-hydrolase/oxidoreductase"/>
    <property type="match status" value="1"/>
</dbReference>
<dbReference type="OrthoDB" id="1470350at2759"/>
<dbReference type="GeneID" id="59340189"/>
<evidence type="ECO:0000313" key="5">
    <source>
        <dbReference type="Proteomes" id="UP000636479"/>
    </source>
</evidence>
<dbReference type="InterPro" id="IPR041712">
    <property type="entry name" value="DHPS-like_MBL-fold"/>
</dbReference>
<organism evidence="4 5">
    <name type="scientific">Mycena indigotica</name>
    <dbReference type="NCBI Taxonomy" id="2126181"/>
    <lineage>
        <taxon>Eukaryota</taxon>
        <taxon>Fungi</taxon>
        <taxon>Dikarya</taxon>
        <taxon>Basidiomycota</taxon>
        <taxon>Agaricomycotina</taxon>
        <taxon>Agaricomycetes</taxon>
        <taxon>Agaricomycetidae</taxon>
        <taxon>Agaricales</taxon>
        <taxon>Marasmiineae</taxon>
        <taxon>Mycenaceae</taxon>
        <taxon>Mycena</taxon>
    </lineage>
</organism>
<dbReference type="RefSeq" id="XP_037225583.1">
    <property type="nucleotide sequence ID" value="XM_037357673.1"/>
</dbReference>
<name>A0A8H6TB69_9AGAR</name>
<gene>
    <name evidence="4" type="ORF">MIND_00071300</name>
</gene>
<dbReference type="Proteomes" id="UP000636479">
    <property type="component" value="Unassembled WGS sequence"/>
</dbReference>
<feature type="domain" description="DUF6699" evidence="3">
    <location>
        <begin position="240"/>
        <end position="363"/>
    </location>
</feature>
<dbReference type="InterPro" id="IPR052926">
    <property type="entry name" value="Metallo-beta-lactamase_dom"/>
</dbReference>
<reference evidence="4" key="1">
    <citation type="submission" date="2020-05" db="EMBL/GenBank/DDBJ databases">
        <title>Mycena genomes resolve the evolution of fungal bioluminescence.</title>
        <authorList>
            <person name="Tsai I.J."/>
        </authorList>
    </citation>
    <scope>NUCLEOTIDE SEQUENCE</scope>
    <source>
        <strain evidence="4">171206Taipei</strain>
    </source>
</reference>
<dbReference type="GO" id="GO:0016740">
    <property type="term" value="F:transferase activity"/>
    <property type="evidence" value="ECO:0007669"/>
    <property type="project" value="TreeGrafter"/>
</dbReference>
<comment type="caution">
    <text evidence="4">The sequence shown here is derived from an EMBL/GenBank/DDBJ whole genome shotgun (WGS) entry which is preliminary data.</text>
</comment>
<dbReference type="PANTHER" id="PTHR13754">
    <property type="entry name" value="METALLO-BETA-LACTAMASE SUPERFAMILY PROTEIN"/>
    <property type="match status" value="1"/>
</dbReference>
<evidence type="ECO:0000313" key="4">
    <source>
        <dbReference type="EMBL" id="KAF7315560.1"/>
    </source>
</evidence>
<sequence length="736" mass="80597">MNLFGSSAPFKSWARLVFTKALRPTSQHIKVLDAALGGLEGLCNRAVTNAHSALFRISIYDHCTTMSQCISIPPTPKIGSVSLPDPDSPDFGDGRAKRGRLSSLIAKVKGRSTTPAPSPVTKYEHPSLGPSQRPRSSSMTHKPREDLKYRASNAVAPRFSEPTPSSSKSHHRQVSAPQSTPWAVPNAHPRPHDIGKHQGPNTPKYMQAIVKSVPLKEESVSLSWPLVPMSERRHLPHPLLYYDVAFDPQDDMNLKDNRHILFLALPKADRELPVSTHCQITEMVIDCPLVGALVVERPEGLRCIDVFYAIYNKYQKKPRRHELPSNLEMHKYIPAFEQRCLDAPGITEYNRTRVGFLRADLLRVDNCIEWFTKLPPGFTHELPQHLAQQNPPLHLHPTTGVPVLNFDEFCCGAHGFSALIETQIAGEAAQLTLFDTGPDSQSLVRNLKAMQIPVDQIARVITSHWHSDHTGGLLSFLKYAKGSNCVVDCHPNRPISRGMARGPLYDTVFAALPDDPTFEQIAAAGGLVEKHAEGHAVAGGGVWISGEIPRVTPFEGGIPGGKRWVAEDGGRWISDELILDERYAVIDVAGKGLVVFSACSHAGIVNVVQDAVKTFQRPVYMVIGGLHLAPPDARERIAPTVDFLANKLIPAPTYILPMHCSGFEAKVKLEAALGEGCVPAGVGLRCVAIKAQVLPDEVETKEREDGASKKYVHVLSGPTLYPAYHITTEAQSVGCV</sequence>
<dbReference type="PANTHER" id="PTHR13754:SF13">
    <property type="entry name" value="METALLO-BETA-LACTAMASE SUPERFAMILY PROTEIN (AFU_ORTHOLOGUE AFUA_3G07630)"/>
    <property type="match status" value="1"/>
</dbReference>